<feature type="domain" description="WD repeat-containing protein 54 beta-propeller" evidence="3">
    <location>
        <begin position="67"/>
        <end position="338"/>
    </location>
</feature>
<protein>
    <recommendedName>
        <fullName evidence="3">WD repeat-containing protein 54 beta-propeller domain-containing protein</fullName>
    </recommendedName>
</protein>
<dbReference type="InterPro" id="IPR050505">
    <property type="entry name" value="WDR55/POC1"/>
</dbReference>
<dbReference type="InterPro" id="IPR001680">
    <property type="entry name" value="WD40_rpt"/>
</dbReference>
<dbReference type="InterPro" id="IPR036322">
    <property type="entry name" value="WD40_repeat_dom_sf"/>
</dbReference>
<dbReference type="InterPro" id="IPR015943">
    <property type="entry name" value="WD40/YVTN_repeat-like_dom_sf"/>
</dbReference>
<reference evidence="4" key="1">
    <citation type="submission" date="2021-01" db="EMBL/GenBank/DDBJ databases">
        <authorList>
            <person name="Corre E."/>
            <person name="Pelletier E."/>
            <person name="Niang G."/>
            <person name="Scheremetjew M."/>
            <person name="Finn R."/>
            <person name="Kale V."/>
            <person name="Holt S."/>
            <person name="Cochrane G."/>
            <person name="Meng A."/>
            <person name="Brown T."/>
            <person name="Cohen L."/>
        </authorList>
    </citation>
    <scope>NUCLEOTIDE SEQUENCE</scope>
    <source>
        <strain evidence="4">CCMP722</strain>
    </source>
</reference>
<evidence type="ECO:0000259" key="3">
    <source>
        <dbReference type="Pfam" id="PF21031"/>
    </source>
</evidence>
<sequence>MDPTRFKKAVLPGLKASGSPALTYNNLSTGGGRLCFTDSHQVHLIVQESLISGETRISQAGLKDSNVIYESKFVTVRKQVYLVIATDAGVQFWDALGNNILFNFVLPAESPGTSEAHRIRSTFMRAIAVVLTAEETEVICVGSTSGDIFVFEGSGIKFRHVQTLRGHTEAVTSLTSDYGCRLSEDSGAMRRLFSTDDGGRVIAWDAVSPSMFEKSFIIENEQCVPFVAAAVRDNRLVCALSNGTLCFYNLETRTKWLELHAHSRFASALMLHPTEDKLVSAAEDSTLQVLTLPQQGEKIQIIMTTSWPDSMITGATFFGKGHNDIAACAYDTDELRVWAGNAA</sequence>
<dbReference type="PANTHER" id="PTHR44019:SF8">
    <property type="entry name" value="POC1 CENTRIOLAR PROTEIN HOMOLOG"/>
    <property type="match status" value="1"/>
</dbReference>
<dbReference type="SMART" id="SM00320">
    <property type="entry name" value="WD40"/>
    <property type="match status" value="2"/>
</dbReference>
<evidence type="ECO:0000256" key="1">
    <source>
        <dbReference type="ARBA" id="ARBA00022574"/>
    </source>
</evidence>
<accession>A0A7S0ND86</accession>
<name>A0A7S0ND86_9CHLO</name>
<evidence type="ECO:0000313" key="4">
    <source>
        <dbReference type="EMBL" id="CAD8664493.1"/>
    </source>
</evidence>
<gene>
    <name evidence="4" type="ORF">POBO1169_LOCUS7807</name>
</gene>
<evidence type="ECO:0000256" key="2">
    <source>
        <dbReference type="ARBA" id="ARBA00022737"/>
    </source>
</evidence>
<dbReference type="Pfam" id="PF21031">
    <property type="entry name" value="WDR54"/>
    <property type="match status" value="1"/>
</dbReference>
<organism evidence="4">
    <name type="scientific">Pyramimonas obovata</name>
    <dbReference type="NCBI Taxonomy" id="1411642"/>
    <lineage>
        <taxon>Eukaryota</taxon>
        <taxon>Viridiplantae</taxon>
        <taxon>Chlorophyta</taxon>
        <taxon>Pyramimonadophyceae</taxon>
        <taxon>Pyramimonadales</taxon>
        <taxon>Pyramimonadaceae</taxon>
        <taxon>Pyramimonas</taxon>
        <taxon>Pyramimonas incertae sedis</taxon>
    </lineage>
</organism>
<dbReference type="Gene3D" id="2.130.10.10">
    <property type="entry name" value="YVTN repeat-like/Quinoprotein amine dehydrogenase"/>
    <property type="match status" value="2"/>
</dbReference>
<keyword evidence="2" id="KW-0677">Repeat</keyword>
<dbReference type="SUPFAM" id="SSF50978">
    <property type="entry name" value="WD40 repeat-like"/>
    <property type="match status" value="1"/>
</dbReference>
<proteinExistence type="predicted"/>
<keyword evidence="1" id="KW-0853">WD repeat</keyword>
<dbReference type="InterPro" id="IPR049546">
    <property type="entry name" value="WDR54_beta_prop"/>
</dbReference>
<dbReference type="EMBL" id="HBFA01015174">
    <property type="protein sequence ID" value="CAD8664493.1"/>
    <property type="molecule type" value="Transcribed_RNA"/>
</dbReference>
<dbReference type="AlphaFoldDB" id="A0A7S0ND86"/>
<dbReference type="PANTHER" id="PTHR44019">
    <property type="entry name" value="WD REPEAT-CONTAINING PROTEIN 55"/>
    <property type="match status" value="1"/>
</dbReference>